<evidence type="ECO:0000256" key="6">
    <source>
        <dbReference type="ARBA" id="ARBA00023077"/>
    </source>
</evidence>
<evidence type="ECO:0000256" key="1">
    <source>
        <dbReference type="ARBA" id="ARBA00004571"/>
    </source>
</evidence>
<dbReference type="AlphaFoldDB" id="A0A5M6D2H7"/>
<proteinExistence type="inferred from homology"/>
<feature type="domain" description="TonB-dependent receptor plug" evidence="12">
    <location>
        <begin position="128"/>
        <end position="228"/>
    </location>
</feature>
<dbReference type="InterPro" id="IPR037066">
    <property type="entry name" value="Plug_dom_sf"/>
</dbReference>
<dbReference type="InterPro" id="IPR039426">
    <property type="entry name" value="TonB-dep_rcpt-like"/>
</dbReference>
<dbReference type="InterPro" id="IPR036942">
    <property type="entry name" value="Beta-barrel_TonB_sf"/>
</dbReference>
<reference evidence="13 14" key="1">
    <citation type="submission" date="2019-09" db="EMBL/GenBank/DDBJ databases">
        <title>Genome sequence and assembly of Adhaeribacter sp.</title>
        <authorList>
            <person name="Chhetri G."/>
        </authorList>
    </citation>
    <scope>NUCLEOTIDE SEQUENCE [LARGE SCALE GENOMIC DNA]</scope>
    <source>
        <strain evidence="13 14">DK36</strain>
    </source>
</reference>
<keyword evidence="5" id="KW-0732">Signal</keyword>
<keyword evidence="14" id="KW-1185">Reference proteome</keyword>
<dbReference type="GO" id="GO:0044718">
    <property type="term" value="P:siderophore transmembrane transport"/>
    <property type="evidence" value="ECO:0007669"/>
    <property type="project" value="TreeGrafter"/>
</dbReference>
<dbReference type="SUPFAM" id="SSF49464">
    <property type="entry name" value="Carboxypeptidase regulatory domain-like"/>
    <property type="match status" value="1"/>
</dbReference>
<evidence type="ECO:0000259" key="11">
    <source>
        <dbReference type="Pfam" id="PF00593"/>
    </source>
</evidence>
<evidence type="ECO:0000256" key="7">
    <source>
        <dbReference type="ARBA" id="ARBA00023136"/>
    </source>
</evidence>
<dbReference type="SUPFAM" id="SSF56935">
    <property type="entry name" value="Porins"/>
    <property type="match status" value="1"/>
</dbReference>
<dbReference type="Pfam" id="PF13715">
    <property type="entry name" value="CarbopepD_reg_2"/>
    <property type="match status" value="1"/>
</dbReference>
<evidence type="ECO:0000256" key="2">
    <source>
        <dbReference type="ARBA" id="ARBA00022448"/>
    </source>
</evidence>
<dbReference type="Gene3D" id="2.170.130.10">
    <property type="entry name" value="TonB-dependent receptor, plug domain"/>
    <property type="match status" value="1"/>
</dbReference>
<gene>
    <name evidence="13" type="ORF">F0145_20025</name>
</gene>
<evidence type="ECO:0000256" key="8">
    <source>
        <dbReference type="ARBA" id="ARBA00023170"/>
    </source>
</evidence>
<name>A0A5M6D2H7_9BACT</name>
<dbReference type="GO" id="GO:0015344">
    <property type="term" value="F:siderophore uptake transmembrane transporter activity"/>
    <property type="evidence" value="ECO:0007669"/>
    <property type="project" value="TreeGrafter"/>
</dbReference>
<dbReference type="Pfam" id="PF00593">
    <property type="entry name" value="TonB_dep_Rec_b-barrel"/>
    <property type="match status" value="1"/>
</dbReference>
<keyword evidence="8 13" id="KW-0675">Receptor</keyword>
<comment type="similarity">
    <text evidence="10">Belongs to the TonB-dependent receptor family.</text>
</comment>
<evidence type="ECO:0000259" key="12">
    <source>
        <dbReference type="Pfam" id="PF07715"/>
    </source>
</evidence>
<dbReference type="PANTHER" id="PTHR30069:SF29">
    <property type="entry name" value="HEMOGLOBIN AND HEMOGLOBIN-HAPTOGLOBIN-BINDING PROTEIN 1-RELATED"/>
    <property type="match status" value="1"/>
</dbReference>
<comment type="caution">
    <text evidence="13">The sequence shown here is derived from an EMBL/GenBank/DDBJ whole genome shotgun (WGS) entry which is preliminary data.</text>
</comment>
<dbReference type="Gene3D" id="2.40.170.20">
    <property type="entry name" value="TonB-dependent receptor, beta-barrel domain"/>
    <property type="match status" value="1"/>
</dbReference>
<sequence length="794" mass="88688">MVLKNLFAGLLWLSQIPVVAQKLPASNNCGLTLAGKITNQHRDEPLPAATIILEELNQAIQTDMAGNYHFHDLCPGVYHIKTTYVGFDPIRLEVRLAAPAIRNLKLHPNTTELGTVQISGNRVAPPPTQATGIITGEALESTRGESLGRVLEQVAGVTTLNTGPSISKPIIHGLHSNRVLLLNNGVRQEGQQWGAEHAPEIDPNIVSTLTVVKGAAGVRFGSDAIGGVVLVEPAPLRDSVGTDATINLVGRSNSRMGNMGATVNHNSAKLPALSWRLQGTLKKGGNAKTPDYYLKNTGFSEHNFSATIGYRQGRYGLELYYSQFNTRLGILSAAHIGNPTDLLRAIESPVPLETSNFSYKINRPYQQVNHDLLKLSGYIRTGEAGRLTWVSSFQDNKRAEYDKHLPRNNELAALNRPELSLQLQTFSNELAWEHRPYKNITGTIGLSGMVQRNQYQGRFFIPNYYNYTSGLFWLERWRKAKWQLEAGTRYDYRLLDVVLYEKNIRTEPQFTYHNFSGTLGGIYELNHYVTFSLNAGTAFRAPSANELFSRGRHHATIEIGDRNLKSENAYKLVATATYRSEKKLNGELSFYHSYIRNYIFLEPVFPPELTVAGTFLAFRHTQTNATFKGADLSLSYGFTDAFSAQVKASLVWAYNFKKDDYLIFTPANRLDAHLRYEPVQAKGTFLQVGGLLVARQNRVPADLEPNLTPGEDAATLFMPKNGDFIPPPPGYFLLQASLGTTINIKNQPVEISFTGHNLLNQSYREYLNRFRYFADEMGRNVVLRVRVPLNFNSK</sequence>
<evidence type="ECO:0000256" key="9">
    <source>
        <dbReference type="ARBA" id="ARBA00023237"/>
    </source>
</evidence>
<evidence type="ECO:0000313" key="14">
    <source>
        <dbReference type="Proteomes" id="UP000323426"/>
    </source>
</evidence>
<keyword evidence="6 10" id="KW-0798">TonB box</keyword>
<keyword evidence="3" id="KW-1134">Transmembrane beta strand</keyword>
<evidence type="ECO:0000313" key="13">
    <source>
        <dbReference type="EMBL" id="KAA5541661.1"/>
    </source>
</evidence>
<dbReference type="Proteomes" id="UP000323426">
    <property type="component" value="Unassembled WGS sequence"/>
</dbReference>
<dbReference type="PANTHER" id="PTHR30069">
    <property type="entry name" value="TONB-DEPENDENT OUTER MEMBRANE RECEPTOR"/>
    <property type="match status" value="1"/>
</dbReference>
<organism evidence="13 14">
    <name type="scientific">Adhaeribacter rhizoryzae</name>
    <dbReference type="NCBI Taxonomy" id="2607907"/>
    <lineage>
        <taxon>Bacteria</taxon>
        <taxon>Pseudomonadati</taxon>
        <taxon>Bacteroidota</taxon>
        <taxon>Cytophagia</taxon>
        <taxon>Cytophagales</taxon>
        <taxon>Hymenobacteraceae</taxon>
        <taxon>Adhaeribacter</taxon>
    </lineage>
</organism>
<dbReference type="Gene3D" id="2.60.40.1120">
    <property type="entry name" value="Carboxypeptidase-like, regulatory domain"/>
    <property type="match status" value="1"/>
</dbReference>
<dbReference type="InterPro" id="IPR000531">
    <property type="entry name" value="Beta-barrel_TonB"/>
</dbReference>
<dbReference type="InterPro" id="IPR012910">
    <property type="entry name" value="Plug_dom"/>
</dbReference>
<dbReference type="EMBL" id="VWSF01000020">
    <property type="protein sequence ID" value="KAA5541661.1"/>
    <property type="molecule type" value="Genomic_DNA"/>
</dbReference>
<feature type="domain" description="TonB-dependent receptor-like beta-barrel" evidence="11">
    <location>
        <begin position="303"/>
        <end position="758"/>
    </location>
</feature>
<comment type="subcellular location">
    <subcellularLocation>
        <location evidence="1">Cell outer membrane</location>
        <topology evidence="1">Multi-pass membrane protein</topology>
    </subcellularLocation>
</comment>
<keyword evidence="2" id="KW-0813">Transport</keyword>
<dbReference type="GO" id="GO:0009279">
    <property type="term" value="C:cell outer membrane"/>
    <property type="evidence" value="ECO:0007669"/>
    <property type="project" value="UniProtKB-SubCell"/>
</dbReference>
<evidence type="ECO:0000256" key="10">
    <source>
        <dbReference type="RuleBase" id="RU003357"/>
    </source>
</evidence>
<dbReference type="Pfam" id="PF07715">
    <property type="entry name" value="Plug"/>
    <property type="match status" value="1"/>
</dbReference>
<keyword evidence="7 10" id="KW-0472">Membrane</keyword>
<accession>A0A5M6D2H7</accession>
<keyword evidence="4" id="KW-0812">Transmembrane</keyword>
<protein>
    <submittedName>
        <fullName evidence="13">TonB-dependent receptor</fullName>
    </submittedName>
</protein>
<evidence type="ECO:0000256" key="4">
    <source>
        <dbReference type="ARBA" id="ARBA00022692"/>
    </source>
</evidence>
<evidence type="ECO:0000256" key="3">
    <source>
        <dbReference type="ARBA" id="ARBA00022452"/>
    </source>
</evidence>
<evidence type="ECO:0000256" key="5">
    <source>
        <dbReference type="ARBA" id="ARBA00022729"/>
    </source>
</evidence>
<dbReference type="InterPro" id="IPR008969">
    <property type="entry name" value="CarboxyPept-like_regulatory"/>
</dbReference>
<keyword evidence="9" id="KW-0998">Cell outer membrane</keyword>